<evidence type="ECO:0000313" key="2">
    <source>
        <dbReference type="EMBL" id="KAF6752317.1"/>
    </source>
</evidence>
<gene>
    <name evidence="2" type="ORF">DFP72DRAFT_905677</name>
</gene>
<evidence type="ECO:0000313" key="3">
    <source>
        <dbReference type="Proteomes" id="UP000521943"/>
    </source>
</evidence>
<protein>
    <submittedName>
        <fullName evidence="2">Uncharacterized protein</fullName>
    </submittedName>
</protein>
<accession>A0A8H6HTX7</accession>
<dbReference type="Proteomes" id="UP000521943">
    <property type="component" value="Unassembled WGS sequence"/>
</dbReference>
<comment type="caution">
    <text evidence="2">The sequence shown here is derived from an EMBL/GenBank/DDBJ whole genome shotgun (WGS) entry which is preliminary data.</text>
</comment>
<dbReference type="EMBL" id="JACGCI010000045">
    <property type="protein sequence ID" value="KAF6752317.1"/>
    <property type="molecule type" value="Genomic_DNA"/>
</dbReference>
<keyword evidence="1" id="KW-0472">Membrane</keyword>
<proteinExistence type="predicted"/>
<name>A0A8H6HTX7_9AGAR</name>
<keyword evidence="3" id="KW-1185">Reference proteome</keyword>
<sequence>MGPVSVRCIPNLTIVPCSFILIDAFVLPFTYGSTFSPFPHFSLSIPCVLPSLRSLCTSMVLSPSAFTLTSFGLLYLVYVPL</sequence>
<reference evidence="2 3" key="1">
    <citation type="submission" date="2020-07" db="EMBL/GenBank/DDBJ databases">
        <title>Comparative genomics of pyrophilous fungi reveals a link between fire events and developmental genes.</title>
        <authorList>
            <consortium name="DOE Joint Genome Institute"/>
            <person name="Steindorff A.S."/>
            <person name="Carver A."/>
            <person name="Calhoun S."/>
            <person name="Stillman K."/>
            <person name="Liu H."/>
            <person name="Lipzen A."/>
            <person name="Pangilinan J."/>
            <person name="Labutti K."/>
            <person name="Bruns T.D."/>
            <person name="Grigoriev I.V."/>
        </authorList>
    </citation>
    <scope>NUCLEOTIDE SEQUENCE [LARGE SCALE GENOMIC DNA]</scope>
    <source>
        <strain evidence="2 3">CBS 144469</strain>
    </source>
</reference>
<dbReference type="AlphaFoldDB" id="A0A8H6HTX7"/>
<keyword evidence="1" id="KW-0812">Transmembrane</keyword>
<organism evidence="2 3">
    <name type="scientific">Ephemerocybe angulata</name>
    <dbReference type="NCBI Taxonomy" id="980116"/>
    <lineage>
        <taxon>Eukaryota</taxon>
        <taxon>Fungi</taxon>
        <taxon>Dikarya</taxon>
        <taxon>Basidiomycota</taxon>
        <taxon>Agaricomycotina</taxon>
        <taxon>Agaricomycetes</taxon>
        <taxon>Agaricomycetidae</taxon>
        <taxon>Agaricales</taxon>
        <taxon>Agaricineae</taxon>
        <taxon>Psathyrellaceae</taxon>
        <taxon>Ephemerocybe</taxon>
    </lineage>
</organism>
<keyword evidence="1" id="KW-1133">Transmembrane helix</keyword>
<feature type="transmembrane region" description="Helical" evidence="1">
    <location>
        <begin position="51"/>
        <end position="78"/>
    </location>
</feature>
<evidence type="ECO:0000256" key="1">
    <source>
        <dbReference type="SAM" id="Phobius"/>
    </source>
</evidence>
<feature type="transmembrane region" description="Helical" evidence="1">
    <location>
        <begin position="12"/>
        <end position="31"/>
    </location>
</feature>